<name>A0AA39WY81_9PEZI</name>
<dbReference type="Gene3D" id="3.40.50.1820">
    <property type="entry name" value="alpha/beta hydrolase"/>
    <property type="match status" value="1"/>
</dbReference>
<dbReference type="PIRSF" id="PIRSF001112">
    <property type="entry name" value="Epoxide_hydrolase"/>
    <property type="match status" value="1"/>
</dbReference>
<dbReference type="AlphaFoldDB" id="A0AA39WY81"/>
<feature type="active site" description="Nucleophile" evidence="3">
    <location>
        <position position="190"/>
    </location>
</feature>
<dbReference type="PANTHER" id="PTHR21661:SF39">
    <property type="entry name" value="HYDROLASE, PUTATIVE (AFU_ORTHOLOGUE AFUA_3G08960)-RELATED"/>
    <property type="match status" value="1"/>
</dbReference>
<dbReference type="InterPro" id="IPR029058">
    <property type="entry name" value="AB_hydrolase_fold"/>
</dbReference>
<dbReference type="GO" id="GO:0097176">
    <property type="term" value="P:epoxide metabolic process"/>
    <property type="evidence" value="ECO:0007669"/>
    <property type="project" value="TreeGrafter"/>
</dbReference>
<evidence type="ECO:0000313" key="5">
    <source>
        <dbReference type="EMBL" id="KAK0623761.1"/>
    </source>
</evidence>
<keyword evidence="6" id="KW-1185">Reference proteome</keyword>
<feature type="active site" description="Proton acceptor" evidence="3">
    <location>
        <position position="377"/>
    </location>
</feature>
<gene>
    <name evidence="5" type="ORF">B0T14DRAFT_536566</name>
</gene>
<dbReference type="PANTHER" id="PTHR21661">
    <property type="entry name" value="EPOXIDE HYDROLASE 1-RELATED"/>
    <property type="match status" value="1"/>
</dbReference>
<accession>A0AA39WY81</accession>
<dbReference type="Proteomes" id="UP001175000">
    <property type="component" value="Unassembled WGS sequence"/>
</dbReference>
<evidence type="ECO:0000313" key="6">
    <source>
        <dbReference type="Proteomes" id="UP001175000"/>
    </source>
</evidence>
<evidence type="ECO:0000256" key="3">
    <source>
        <dbReference type="PIRSR" id="PIRSR001112-1"/>
    </source>
</evidence>
<organism evidence="5 6">
    <name type="scientific">Immersiella caudata</name>
    <dbReference type="NCBI Taxonomy" id="314043"/>
    <lineage>
        <taxon>Eukaryota</taxon>
        <taxon>Fungi</taxon>
        <taxon>Dikarya</taxon>
        <taxon>Ascomycota</taxon>
        <taxon>Pezizomycotina</taxon>
        <taxon>Sordariomycetes</taxon>
        <taxon>Sordariomycetidae</taxon>
        <taxon>Sordariales</taxon>
        <taxon>Lasiosphaeriaceae</taxon>
        <taxon>Immersiella</taxon>
    </lineage>
</organism>
<feature type="domain" description="Epoxide hydrolase N-terminal" evidence="4">
    <location>
        <begin position="15"/>
        <end position="137"/>
    </location>
</feature>
<sequence length="392" mass="42434">MTYSILPACVRQGAVRPFVVNVPDEELARMKTLLSLSNIPGVCYENRLPGGNRSLGLPREWLIAAKREWENEFNWYILLPAHAINAFPHFKVSGAGLGATALHDSPTTCILFVALFSTNPSAAPILLLHGWSGSFLELALSHPCPLTSRVRLLGPLRADDDNGMEAVAAILDKLMSTILGFSDHTVQGGDIGSRIGRILAARHEVCVAALLNYSAVFQPAGMSLDDLTEAEKRGIARGNWLRTDGCTYALMQGTRPATVGLVLSTNPLALLAWIGEKYLDWIDPEAFPHDSVLEGSGTPYSRALMEQIMLSVSLYWLTGTAHASLYTYRECFAIGGPPPSSHESPQYRVSAPKKLSFSLFSLGGCAHAKAEHKTGGHFAALEQPASIPEDLE</sequence>
<dbReference type="GO" id="GO:0004301">
    <property type="term" value="F:epoxide hydrolase activity"/>
    <property type="evidence" value="ECO:0007669"/>
    <property type="project" value="TreeGrafter"/>
</dbReference>
<evidence type="ECO:0000259" key="4">
    <source>
        <dbReference type="Pfam" id="PF06441"/>
    </source>
</evidence>
<dbReference type="SUPFAM" id="SSF53474">
    <property type="entry name" value="alpha/beta-Hydrolases"/>
    <property type="match status" value="1"/>
</dbReference>
<proteinExistence type="inferred from homology"/>
<dbReference type="InterPro" id="IPR010497">
    <property type="entry name" value="Epoxide_hydro_N"/>
</dbReference>
<comment type="caution">
    <text evidence="5">The sequence shown here is derived from an EMBL/GenBank/DDBJ whole genome shotgun (WGS) entry which is preliminary data.</text>
</comment>
<evidence type="ECO:0000256" key="2">
    <source>
        <dbReference type="ARBA" id="ARBA00022801"/>
    </source>
</evidence>
<comment type="similarity">
    <text evidence="1">Belongs to the peptidase S33 family.</text>
</comment>
<protein>
    <submittedName>
        <fullName evidence="5">Alpha/Beta hydrolase protein</fullName>
    </submittedName>
</protein>
<dbReference type="EMBL" id="JAULSU010000003">
    <property type="protein sequence ID" value="KAK0623761.1"/>
    <property type="molecule type" value="Genomic_DNA"/>
</dbReference>
<dbReference type="InterPro" id="IPR016292">
    <property type="entry name" value="Epoxide_hydrolase"/>
</dbReference>
<evidence type="ECO:0000256" key="1">
    <source>
        <dbReference type="ARBA" id="ARBA00010088"/>
    </source>
</evidence>
<feature type="active site" description="Proton donor" evidence="3">
    <location>
        <position position="328"/>
    </location>
</feature>
<keyword evidence="2 5" id="KW-0378">Hydrolase</keyword>
<dbReference type="Pfam" id="PF06441">
    <property type="entry name" value="EHN"/>
    <property type="match status" value="1"/>
</dbReference>
<reference evidence="5" key="1">
    <citation type="submission" date="2023-06" db="EMBL/GenBank/DDBJ databases">
        <title>Genome-scale phylogeny and comparative genomics of the fungal order Sordariales.</title>
        <authorList>
            <consortium name="Lawrence Berkeley National Laboratory"/>
            <person name="Hensen N."/>
            <person name="Bonometti L."/>
            <person name="Westerberg I."/>
            <person name="Brannstrom I.O."/>
            <person name="Guillou S."/>
            <person name="Cros-Aarteil S."/>
            <person name="Calhoun S."/>
            <person name="Haridas S."/>
            <person name="Kuo A."/>
            <person name="Mondo S."/>
            <person name="Pangilinan J."/>
            <person name="Riley R."/>
            <person name="Labutti K."/>
            <person name="Andreopoulos B."/>
            <person name="Lipzen A."/>
            <person name="Chen C."/>
            <person name="Yanf M."/>
            <person name="Daum C."/>
            <person name="Ng V."/>
            <person name="Clum A."/>
            <person name="Steindorff A."/>
            <person name="Ohm R."/>
            <person name="Martin F."/>
            <person name="Silar P."/>
            <person name="Natvig D."/>
            <person name="Lalanne C."/>
            <person name="Gautier V."/>
            <person name="Ament-Velasquez S.L."/>
            <person name="Kruys A."/>
            <person name="Hutchinson M.I."/>
            <person name="Powell A.J."/>
            <person name="Barry K."/>
            <person name="Miller A.N."/>
            <person name="Grigoriev I.V."/>
            <person name="Debuchy R."/>
            <person name="Gladieux P."/>
            <person name="Thoren M.H."/>
            <person name="Johannesson H."/>
        </authorList>
    </citation>
    <scope>NUCLEOTIDE SEQUENCE</scope>
    <source>
        <strain evidence="5">CBS 606.72</strain>
    </source>
</reference>